<evidence type="ECO:0000313" key="4">
    <source>
        <dbReference type="EMBL" id="MBB6647966.1"/>
    </source>
</evidence>
<comment type="caution">
    <text evidence="4">The sequence shown here is derived from an EMBL/GenBank/DDBJ whole genome shotgun (WGS) entry which is preliminary data.</text>
</comment>
<reference evidence="4 5" key="1">
    <citation type="submission" date="2020-08" db="EMBL/GenBank/DDBJ databases">
        <authorList>
            <person name="Seo M.-J."/>
        </authorList>
    </citation>
    <scope>NUCLEOTIDE SEQUENCE [LARGE SCALE GENOMIC DNA]</scope>
    <source>
        <strain evidence="4 5">MBLA0160</strain>
    </source>
</reference>
<name>A0A7J9SNX6_9EURY</name>
<dbReference type="Pfam" id="PF20068">
    <property type="entry name" value="Amphi-Trp"/>
    <property type="match status" value="1"/>
</dbReference>
<evidence type="ECO:0000313" key="5">
    <source>
        <dbReference type="Proteomes" id="UP000546257"/>
    </source>
</evidence>
<evidence type="ECO:0000256" key="1">
    <source>
        <dbReference type="SAM" id="MobiDB-lite"/>
    </source>
</evidence>
<gene>
    <name evidence="4" type="ORF">H5V44_17040</name>
</gene>
<dbReference type="InterPro" id="IPR051141">
    <property type="entry name" value="UPF0339_domain"/>
</dbReference>
<evidence type="ECO:0000259" key="3">
    <source>
        <dbReference type="Pfam" id="PF20068"/>
    </source>
</evidence>
<feature type="domain" description="DUF1508" evidence="2">
    <location>
        <begin position="167"/>
        <end position="215"/>
    </location>
</feature>
<keyword evidence="5" id="KW-1185">Reference proteome</keyword>
<dbReference type="Gene3D" id="2.30.29.80">
    <property type="match status" value="1"/>
</dbReference>
<dbReference type="NCBIfam" id="TIGR04354">
    <property type="entry name" value="amphi-Trp"/>
    <property type="match status" value="1"/>
</dbReference>
<feature type="region of interest" description="Disordered" evidence="1">
    <location>
        <begin position="179"/>
        <end position="218"/>
    </location>
</feature>
<feature type="domain" description="Amphi-Trp" evidence="3">
    <location>
        <begin position="1"/>
        <end position="80"/>
    </location>
</feature>
<dbReference type="AlphaFoldDB" id="A0A7J9SNX6"/>
<dbReference type="NCBIfam" id="NF041908">
    <property type="entry name" value="HVO_2922"/>
    <property type="match status" value="2"/>
</dbReference>
<evidence type="ECO:0000259" key="2">
    <source>
        <dbReference type="Pfam" id="PF07411"/>
    </source>
</evidence>
<proteinExistence type="predicted"/>
<dbReference type="RefSeq" id="WP_185194338.1">
    <property type="nucleotide sequence ID" value="NZ_JACKXD010000009.1"/>
</dbReference>
<dbReference type="PANTHER" id="PTHR40606">
    <property type="match status" value="1"/>
</dbReference>
<dbReference type="InterPro" id="IPR010879">
    <property type="entry name" value="DUF1508"/>
</dbReference>
<organism evidence="4 5">
    <name type="scientific">Halobellus ruber</name>
    <dbReference type="NCBI Taxonomy" id="2761102"/>
    <lineage>
        <taxon>Archaea</taxon>
        <taxon>Methanobacteriati</taxon>
        <taxon>Methanobacteriota</taxon>
        <taxon>Stenosarchaea group</taxon>
        <taxon>Halobacteria</taxon>
        <taxon>Halobacteriales</taxon>
        <taxon>Haloferacaceae</taxon>
        <taxon>Halobellus</taxon>
    </lineage>
</organism>
<dbReference type="EMBL" id="JACKXD010000009">
    <property type="protein sequence ID" value="MBB6647966.1"/>
    <property type="molecule type" value="Genomic_DNA"/>
</dbReference>
<dbReference type="InterPro" id="IPR036913">
    <property type="entry name" value="YegP-like_sf"/>
</dbReference>
<feature type="domain" description="DUF1508" evidence="2">
    <location>
        <begin position="95"/>
        <end position="143"/>
    </location>
</feature>
<accession>A0A7J9SNX6</accession>
<dbReference type="InterPro" id="IPR027598">
    <property type="entry name" value="Amphi-Trp_dom"/>
</dbReference>
<dbReference type="PANTHER" id="PTHR40606:SF1">
    <property type="entry name" value="UPF0339 PROTEIN YEGP"/>
    <property type="match status" value="1"/>
</dbReference>
<feature type="region of interest" description="Disordered" evidence="1">
    <location>
        <begin position="115"/>
        <end position="163"/>
    </location>
</feature>
<dbReference type="SUPFAM" id="SSF160113">
    <property type="entry name" value="YegP-like"/>
    <property type="match status" value="2"/>
</dbReference>
<protein>
    <submittedName>
        <fullName evidence="4">DUF1508 domain-containing protein</fullName>
    </submittedName>
</protein>
<dbReference type="Pfam" id="PF07411">
    <property type="entry name" value="DUF1508"/>
    <property type="match status" value="2"/>
</dbReference>
<dbReference type="Proteomes" id="UP000546257">
    <property type="component" value="Unassembled WGS sequence"/>
</dbReference>
<sequence length="218" mass="24119">MAEETIHDSERRRSRRGIASYLRRLATALGRGERVPVDEEQTVTVDPPADTDFEVDVEREDDTVSVEIEMEWEEEAGDVETGTAASKATFEVYEDAAGQWRWRLEHRNGNIIADSSEGYASKQKAKQGLESVRSNAPGAYVEDHSKDDPAPDAPDGGSDATFELFEDKGGKWRWRLRHDNGNIIGDGGQGYASKQKAKQGLNSVRQNVPGAPVEDVEN</sequence>